<dbReference type="GO" id="GO:0000428">
    <property type="term" value="C:DNA-directed RNA polymerase complex"/>
    <property type="evidence" value="ECO:0007669"/>
    <property type="project" value="UniProtKB-KW"/>
</dbReference>
<keyword evidence="1" id="KW-0240">DNA-directed RNA polymerase</keyword>
<evidence type="ECO:0000313" key="1">
    <source>
        <dbReference type="EMBL" id="KAI2668601.1"/>
    </source>
</evidence>
<sequence>MLYIKKIKPTFKTINFFCMVTFMIFPPDYCNAKITEGKKNTSDLNLIYRKIKYSITILRITIENNWKYKRRIWRENMHCQGSFAIYPAVNASVSKKQPLHVQTYSKMRSITV</sequence>
<comment type="caution">
    <text evidence="1">The sequence shown here is derived from an EMBL/GenBank/DDBJ whole genome shotgun (WGS) entry which is preliminary data.</text>
</comment>
<reference evidence="1 2" key="1">
    <citation type="submission" date="2022-01" db="EMBL/GenBank/DDBJ databases">
        <title>A high-quality chromosome-level genome assembly of rohu carp, Labeo rohita.</title>
        <authorList>
            <person name="Arick M.A. II"/>
            <person name="Hsu C.-Y."/>
            <person name="Magbanua Z."/>
            <person name="Pechanova O."/>
            <person name="Grover C."/>
            <person name="Miller E."/>
            <person name="Thrash A."/>
            <person name="Ezzel L."/>
            <person name="Alam S."/>
            <person name="Benzie J."/>
            <person name="Hamilton M."/>
            <person name="Karsi A."/>
            <person name="Lawrence M.L."/>
            <person name="Peterson D.G."/>
        </authorList>
    </citation>
    <scope>NUCLEOTIDE SEQUENCE [LARGE SCALE GENOMIC DNA]</scope>
    <source>
        <strain evidence="2">BAU-BD-2019</strain>
        <tissue evidence="1">Blood</tissue>
    </source>
</reference>
<organism evidence="1 2">
    <name type="scientific">Labeo rohita</name>
    <name type="common">Indian major carp</name>
    <name type="synonym">Cyprinus rohita</name>
    <dbReference type="NCBI Taxonomy" id="84645"/>
    <lineage>
        <taxon>Eukaryota</taxon>
        <taxon>Metazoa</taxon>
        <taxon>Chordata</taxon>
        <taxon>Craniata</taxon>
        <taxon>Vertebrata</taxon>
        <taxon>Euteleostomi</taxon>
        <taxon>Actinopterygii</taxon>
        <taxon>Neopterygii</taxon>
        <taxon>Teleostei</taxon>
        <taxon>Ostariophysi</taxon>
        <taxon>Cypriniformes</taxon>
        <taxon>Cyprinidae</taxon>
        <taxon>Labeoninae</taxon>
        <taxon>Labeonini</taxon>
        <taxon>Labeo</taxon>
    </lineage>
</organism>
<evidence type="ECO:0000313" key="2">
    <source>
        <dbReference type="Proteomes" id="UP000830375"/>
    </source>
</evidence>
<protein>
    <submittedName>
        <fullName evidence="1">DNA-directed RNA polymerase subunit beta</fullName>
    </submittedName>
</protein>
<name>A0ABQ8N0J2_LABRO</name>
<dbReference type="Proteomes" id="UP000830375">
    <property type="component" value="Unassembled WGS sequence"/>
</dbReference>
<gene>
    <name evidence="1" type="ORF">H4Q32_005356</name>
</gene>
<dbReference type="EMBL" id="JACTAM010000001">
    <property type="protein sequence ID" value="KAI2668601.1"/>
    <property type="molecule type" value="Genomic_DNA"/>
</dbReference>
<proteinExistence type="predicted"/>
<accession>A0ABQ8N0J2</accession>
<keyword evidence="2" id="KW-1185">Reference proteome</keyword>
<keyword evidence="1" id="KW-0804">Transcription</keyword>